<feature type="region of interest" description="Disordered" evidence="1">
    <location>
        <begin position="1"/>
        <end position="21"/>
    </location>
</feature>
<proteinExistence type="predicted"/>
<dbReference type="OrthoDB" id="7030114at2"/>
<accession>A0A511UV88</accession>
<name>A0A511UV88_9GAMM</name>
<gene>
    <name evidence="2" type="ORF">HVA01_27380</name>
</gene>
<evidence type="ECO:0000313" key="2">
    <source>
        <dbReference type="EMBL" id="GEN29092.1"/>
    </source>
</evidence>
<sequence length="58" mass="6328">MPDDKTKRSPEDNKQIDINDPSEVSNWCRSLGCTADELKAAVSAVGKSAEKVKEHLGK</sequence>
<protein>
    <submittedName>
        <fullName evidence="2">DUF3606 domain-containing protein</fullName>
    </submittedName>
</protein>
<feature type="compositionally biased region" description="Basic and acidic residues" evidence="1">
    <location>
        <begin position="1"/>
        <end position="17"/>
    </location>
</feature>
<keyword evidence="3" id="KW-1185">Reference proteome</keyword>
<comment type="caution">
    <text evidence="2">The sequence shown here is derived from an EMBL/GenBank/DDBJ whole genome shotgun (WGS) entry which is preliminary data.</text>
</comment>
<dbReference type="Proteomes" id="UP000321303">
    <property type="component" value="Unassembled WGS sequence"/>
</dbReference>
<evidence type="ECO:0000256" key="1">
    <source>
        <dbReference type="SAM" id="MobiDB-lite"/>
    </source>
</evidence>
<dbReference type="AlphaFoldDB" id="A0A511UV88"/>
<reference evidence="2 3" key="1">
    <citation type="submission" date="2019-07" db="EMBL/GenBank/DDBJ databases">
        <title>Whole genome shotgun sequence of Halomonas variabilis NBRC 102410.</title>
        <authorList>
            <person name="Hosoyama A."/>
            <person name="Uohara A."/>
            <person name="Ohji S."/>
            <person name="Ichikawa N."/>
        </authorList>
    </citation>
    <scope>NUCLEOTIDE SEQUENCE [LARGE SCALE GENOMIC DNA]</scope>
    <source>
        <strain evidence="2 3">NBRC 102410</strain>
    </source>
</reference>
<dbReference type="Pfam" id="PF12244">
    <property type="entry name" value="DUF3606"/>
    <property type="match status" value="1"/>
</dbReference>
<dbReference type="InterPro" id="IPR022037">
    <property type="entry name" value="DUF3606"/>
</dbReference>
<dbReference type="RefSeq" id="WP_146876011.1">
    <property type="nucleotide sequence ID" value="NZ_BJXV01000016.1"/>
</dbReference>
<evidence type="ECO:0000313" key="3">
    <source>
        <dbReference type="Proteomes" id="UP000321303"/>
    </source>
</evidence>
<organism evidence="2 3">
    <name type="scientific">Halovibrio variabilis</name>
    <dbReference type="NCBI Taxonomy" id="31910"/>
    <lineage>
        <taxon>Bacteria</taxon>
        <taxon>Pseudomonadati</taxon>
        <taxon>Pseudomonadota</taxon>
        <taxon>Gammaproteobacteria</taxon>
        <taxon>Oceanospirillales</taxon>
        <taxon>Halomonadaceae</taxon>
        <taxon>Halovibrio</taxon>
    </lineage>
</organism>
<dbReference type="EMBL" id="BJXV01000016">
    <property type="protein sequence ID" value="GEN29092.1"/>
    <property type="molecule type" value="Genomic_DNA"/>
</dbReference>